<dbReference type="Pfam" id="PF00234">
    <property type="entry name" value="Tryp_alpha_amyl"/>
    <property type="match status" value="1"/>
</dbReference>
<organism evidence="6 7">
    <name type="scientific">Brassica napus</name>
    <name type="common">Rape</name>
    <dbReference type="NCBI Taxonomy" id="3708"/>
    <lineage>
        <taxon>Eukaryota</taxon>
        <taxon>Viridiplantae</taxon>
        <taxon>Streptophyta</taxon>
        <taxon>Embryophyta</taxon>
        <taxon>Tracheophyta</taxon>
        <taxon>Spermatophyta</taxon>
        <taxon>Magnoliopsida</taxon>
        <taxon>eudicotyledons</taxon>
        <taxon>Gunneridae</taxon>
        <taxon>Pentapetalae</taxon>
        <taxon>rosids</taxon>
        <taxon>malvids</taxon>
        <taxon>Brassicales</taxon>
        <taxon>Brassicaceae</taxon>
        <taxon>Brassiceae</taxon>
        <taxon>Brassica</taxon>
    </lineage>
</organism>
<dbReference type="Proteomes" id="UP000028999">
    <property type="component" value="Unassembled WGS sequence"/>
</dbReference>
<keyword evidence="7" id="KW-1185">Reference proteome</keyword>
<dbReference type="InterPro" id="IPR000528">
    <property type="entry name" value="Plant_nsLTP"/>
</dbReference>
<sequence length="137" mass="14377">MAGLMKLACFVVACMIVAGPMTANAALSCASVVSNMAPCISYLRGSTGAISSACCSGVKNINGLSRTPSDRQIACGCLKRVVTLPNNINADRAAGLPKACGVSLPYNISKSANCTLYVDFSLSRYLSDIYMKIKVYF</sequence>
<keyword evidence="3" id="KW-0732">Signal</keyword>
<accession>A0A078F024</accession>
<dbReference type="GO" id="GO:0006869">
    <property type="term" value="P:lipid transport"/>
    <property type="evidence" value="ECO:0007669"/>
    <property type="project" value="InterPro"/>
</dbReference>
<gene>
    <name evidence="6" type="primary">BnaA03g17860D</name>
    <name evidence="5" type="ORF">DARMORV10_A03P21370.1</name>
    <name evidence="6" type="ORF">GSBRNA2T00124846001</name>
</gene>
<keyword evidence="2" id="KW-0813">Transport</keyword>
<dbReference type="SMART" id="SM00499">
    <property type="entry name" value="AAI"/>
    <property type="match status" value="1"/>
</dbReference>
<feature type="signal peptide" evidence="3">
    <location>
        <begin position="1"/>
        <end position="25"/>
    </location>
</feature>
<evidence type="ECO:0000256" key="3">
    <source>
        <dbReference type="SAM" id="SignalP"/>
    </source>
</evidence>
<proteinExistence type="inferred from homology"/>
<dbReference type="InterPro" id="IPR036312">
    <property type="entry name" value="Bifun_inhib/LTP/seed_sf"/>
</dbReference>
<dbReference type="InterPro" id="IPR016140">
    <property type="entry name" value="Bifunc_inhib/LTP/seed_store"/>
</dbReference>
<dbReference type="PROSITE" id="PS51257">
    <property type="entry name" value="PROKAR_LIPOPROTEIN"/>
    <property type="match status" value="1"/>
</dbReference>
<evidence type="ECO:0000313" key="5">
    <source>
        <dbReference type="EMBL" id="CAF2123218.1"/>
    </source>
</evidence>
<dbReference type="AlphaFoldDB" id="A0A078F024"/>
<reference evidence="6" key="2">
    <citation type="submission" date="2014-06" db="EMBL/GenBank/DDBJ databases">
        <authorList>
            <person name="Genoscope - CEA"/>
        </authorList>
    </citation>
    <scope>NUCLEOTIDE SEQUENCE</scope>
</reference>
<dbReference type="PRINTS" id="PR00382">
    <property type="entry name" value="LIPIDTRNSFER"/>
</dbReference>
<dbReference type="PANTHER" id="PTHR33076">
    <property type="entry name" value="NON-SPECIFIC LIPID-TRANSFER PROTEIN 2-RELATED"/>
    <property type="match status" value="1"/>
</dbReference>
<evidence type="ECO:0000313" key="6">
    <source>
        <dbReference type="EMBL" id="CDY07725.1"/>
    </source>
</evidence>
<keyword evidence="2" id="KW-0446">Lipid-binding</keyword>
<comment type="function">
    <text evidence="2">Plant non-specific lipid-transfer proteins transfer phospholipids as well as galactolipids across membranes. May play a role in wax or cutin deposition in the cell walls of expanding epidermal cells and certain secretory tissues.</text>
</comment>
<evidence type="ECO:0000256" key="2">
    <source>
        <dbReference type="RuleBase" id="RU000628"/>
    </source>
</evidence>
<feature type="chain" id="PRO_5040560668" description="Non-specific lipid-transfer protein" evidence="3">
    <location>
        <begin position="26"/>
        <end position="137"/>
    </location>
</feature>
<evidence type="ECO:0000259" key="4">
    <source>
        <dbReference type="SMART" id="SM00499"/>
    </source>
</evidence>
<dbReference type="GO" id="GO:0008289">
    <property type="term" value="F:lipid binding"/>
    <property type="evidence" value="ECO:0007669"/>
    <property type="project" value="UniProtKB-KW"/>
</dbReference>
<dbReference type="STRING" id="3708.A0A078F024"/>
<reference evidence="6 7" key="1">
    <citation type="journal article" date="2014" name="Science">
        <title>Plant genetics. Early allopolyploid evolution in the post-Neolithic Brassica napus oilseed genome.</title>
        <authorList>
            <person name="Chalhoub B."/>
            <person name="Denoeud F."/>
            <person name="Liu S."/>
            <person name="Parkin I.A."/>
            <person name="Tang H."/>
            <person name="Wang X."/>
            <person name="Chiquet J."/>
            <person name="Belcram H."/>
            <person name="Tong C."/>
            <person name="Samans B."/>
            <person name="Correa M."/>
            <person name="Da Silva C."/>
            <person name="Just J."/>
            <person name="Falentin C."/>
            <person name="Koh C.S."/>
            <person name="Le Clainche I."/>
            <person name="Bernard M."/>
            <person name="Bento P."/>
            <person name="Noel B."/>
            <person name="Labadie K."/>
            <person name="Alberti A."/>
            <person name="Charles M."/>
            <person name="Arnaud D."/>
            <person name="Guo H."/>
            <person name="Daviaud C."/>
            <person name="Alamery S."/>
            <person name="Jabbari K."/>
            <person name="Zhao M."/>
            <person name="Edger P.P."/>
            <person name="Chelaifa H."/>
            <person name="Tack D."/>
            <person name="Lassalle G."/>
            <person name="Mestiri I."/>
            <person name="Schnel N."/>
            <person name="Le Paslier M.C."/>
            <person name="Fan G."/>
            <person name="Renault V."/>
            <person name="Bayer P.E."/>
            <person name="Golicz A.A."/>
            <person name="Manoli S."/>
            <person name="Lee T.H."/>
            <person name="Thi V.H."/>
            <person name="Chalabi S."/>
            <person name="Hu Q."/>
            <person name="Fan C."/>
            <person name="Tollenaere R."/>
            <person name="Lu Y."/>
            <person name="Battail C."/>
            <person name="Shen J."/>
            <person name="Sidebottom C.H."/>
            <person name="Wang X."/>
            <person name="Canaguier A."/>
            <person name="Chauveau A."/>
            <person name="Berard A."/>
            <person name="Deniot G."/>
            <person name="Guan M."/>
            <person name="Liu Z."/>
            <person name="Sun F."/>
            <person name="Lim Y.P."/>
            <person name="Lyons E."/>
            <person name="Town C.D."/>
            <person name="Bancroft I."/>
            <person name="Wang X."/>
            <person name="Meng J."/>
            <person name="Ma J."/>
            <person name="Pires J.C."/>
            <person name="King G.J."/>
            <person name="Brunel D."/>
            <person name="Delourme R."/>
            <person name="Renard M."/>
            <person name="Aury J.M."/>
            <person name="Adams K.L."/>
            <person name="Batley J."/>
            <person name="Snowdon R.J."/>
            <person name="Tost J."/>
            <person name="Edwards D."/>
            <person name="Zhou Y."/>
            <person name="Hua W."/>
            <person name="Sharpe A.G."/>
            <person name="Paterson A.H."/>
            <person name="Guan C."/>
            <person name="Wincker P."/>
        </authorList>
    </citation>
    <scope>NUCLEOTIDE SEQUENCE [LARGE SCALE GENOMIC DNA]</scope>
    <source>
        <strain evidence="7">cv. Darmor-bzh</strain>
    </source>
</reference>
<dbReference type="OMA" id="QIACGCL"/>
<dbReference type="PaxDb" id="3708-A0A078F024"/>
<dbReference type="Proteomes" id="UP001295469">
    <property type="component" value="Chromosome A03"/>
</dbReference>
<protein>
    <recommendedName>
        <fullName evidence="2">Non-specific lipid-transfer protein</fullName>
    </recommendedName>
</protein>
<dbReference type="EMBL" id="HG994357">
    <property type="protein sequence ID" value="CAF2123218.1"/>
    <property type="molecule type" value="Genomic_DNA"/>
</dbReference>
<name>A0A078F024_BRANA</name>
<evidence type="ECO:0000256" key="1">
    <source>
        <dbReference type="ARBA" id="ARBA00009748"/>
    </source>
</evidence>
<dbReference type="CDD" id="cd01960">
    <property type="entry name" value="nsLTP1"/>
    <property type="match status" value="1"/>
</dbReference>
<feature type="domain" description="Bifunctional inhibitor/plant lipid transfer protein/seed storage helical" evidence="4">
    <location>
        <begin position="29"/>
        <end position="114"/>
    </location>
</feature>
<dbReference type="Gramene" id="CDY07725">
    <property type="protein sequence ID" value="CDY07725"/>
    <property type="gene ID" value="GSBRNA2T00124846001"/>
</dbReference>
<comment type="similarity">
    <text evidence="1 2">Belongs to the plant LTP family.</text>
</comment>
<dbReference type="Gene3D" id="1.10.110.10">
    <property type="entry name" value="Plant lipid-transfer and hydrophobic proteins"/>
    <property type="match status" value="1"/>
</dbReference>
<reference evidence="5" key="3">
    <citation type="submission" date="2021-01" db="EMBL/GenBank/DDBJ databases">
        <authorList>
            <consortium name="Genoscope - CEA"/>
            <person name="William W."/>
        </authorList>
    </citation>
    <scope>NUCLEOTIDE SEQUENCE</scope>
</reference>
<dbReference type="EMBL" id="LK031980">
    <property type="protein sequence ID" value="CDY07725.1"/>
    <property type="molecule type" value="Genomic_DNA"/>
</dbReference>
<dbReference type="SUPFAM" id="SSF47699">
    <property type="entry name" value="Bifunctional inhibitor/lipid-transfer protein/seed storage 2S albumin"/>
    <property type="match status" value="1"/>
</dbReference>
<evidence type="ECO:0000313" key="7">
    <source>
        <dbReference type="Proteomes" id="UP000028999"/>
    </source>
</evidence>